<feature type="compositionally biased region" description="Basic and acidic residues" evidence="1">
    <location>
        <begin position="38"/>
        <end position="49"/>
    </location>
</feature>
<reference evidence="3 4" key="1">
    <citation type="submission" date="2019-03" db="EMBL/GenBank/DDBJ databases">
        <title>Sequencing 25 genomes of Wallemia mellicola.</title>
        <authorList>
            <person name="Gostincar C."/>
        </authorList>
    </citation>
    <scope>NUCLEOTIDE SEQUENCE [LARGE SCALE GENOMIC DNA]</scope>
    <source>
        <strain evidence="3 4">EXF-6152</strain>
    </source>
</reference>
<protein>
    <submittedName>
        <fullName evidence="3">Uncharacterized protein</fullName>
    </submittedName>
</protein>
<keyword evidence="2" id="KW-1133">Transmembrane helix</keyword>
<feature type="compositionally biased region" description="Basic and acidic residues" evidence="1">
    <location>
        <begin position="320"/>
        <end position="336"/>
    </location>
</feature>
<dbReference type="AlphaFoldDB" id="A0A4T0MGP0"/>
<evidence type="ECO:0000256" key="2">
    <source>
        <dbReference type="SAM" id="Phobius"/>
    </source>
</evidence>
<feature type="transmembrane region" description="Helical" evidence="2">
    <location>
        <begin position="12"/>
        <end position="29"/>
    </location>
</feature>
<dbReference type="EMBL" id="SPRC01000007">
    <property type="protein sequence ID" value="TIB81556.1"/>
    <property type="molecule type" value="Genomic_DNA"/>
</dbReference>
<name>A0A4T0MGP0_9BASI</name>
<proteinExistence type="predicted"/>
<evidence type="ECO:0000313" key="4">
    <source>
        <dbReference type="Proteomes" id="UP000310685"/>
    </source>
</evidence>
<feature type="compositionally biased region" description="Low complexity" evidence="1">
    <location>
        <begin position="123"/>
        <end position="142"/>
    </location>
</feature>
<accession>A0A4T0MGP0</accession>
<feature type="compositionally biased region" description="Basic and acidic residues" evidence="1">
    <location>
        <begin position="250"/>
        <end position="279"/>
    </location>
</feature>
<feature type="compositionally biased region" description="Polar residues" evidence="1">
    <location>
        <begin position="199"/>
        <end position="208"/>
    </location>
</feature>
<keyword evidence="2" id="KW-0472">Membrane</keyword>
<gene>
    <name evidence="3" type="ORF">E3Q22_01031</name>
</gene>
<dbReference type="Proteomes" id="UP000310685">
    <property type="component" value="Unassembled WGS sequence"/>
</dbReference>
<comment type="caution">
    <text evidence="3">The sequence shown here is derived from an EMBL/GenBank/DDBJ whole genome shotgun (WGS) entry which is preliminary data.</text>
</comment>
<feature type="compositionally biased region" description="Basic residues" evidence="1">
    <location>
        <begin position="310"/>
        <end position="319"/>
    </location>
</feature>
<feature type="compositionally biased region" description="Polar residues" evidence="1">
    <location>
        <begin position="218"/>
        <end position="230"/>
    </location>
</feature>
<evidence type="ECO:0000313" key="3">
    <source>
        <dbReference type="EMBL" id="TIB81556.1"/>
    </source>
</evidence>
<feature type="region of interest" description="Disordered" evidence="1">
    <location>
        <begin position="30"/>
        <end position="369"/>
    </location>
</feature>
<organism evidence="3 4">
    <name type="scientific">Wallemia mellicola</name>
    <dbReference type="NCBI Taxonomy" id="1708541"/>
    <lineage>
        <taxon>Eukaryota</taxon>
        <taxon>Fungi</taxon>
        <taxon>Dikarya</taxon>
        <taxon>Basidiomycota</taxon>
        <taxon>Wallemiomycotina</taxon>
        <taxon>Wallemiomycetes</taxon>
        <taxon>Wallemiales</taxon>
        <taxon>Wallemiaceae</taxon>
        <taxon>Wallemia</taxon>
    </lineage>
</organism>
<keyword evidence="2" id="KW-0812">Transmembrane</keyword>
<feature type="compositionally biased region" description="Basic and acidic residues" evidence="1">
    <location>
        <begin position="76"/>
        <end position="115"/>
    </location>
</feature>
<evidence type="ECO:0000256" key="1">
    <source>
        <dbReference type="SAM" id="MobiDB-lite"/>
    </source>
</evidence>
<sequence>MIVGGVEMDNSVVYALAAIGLAVGLYASTQAKPQSTAKRVESHNQEKSSKKASAASGKKNKKKSTTNKPNAGVPHVSDKVEQPAKKAAEKVEKVVEKPAQKAETQKKATKSEKPAKSTKTQSQQPAHQPIKQAAKQAQPAAKLNVTEFNDLDAGEWTAVSSKKKSTTPSTEKPSFIEEKPAENTQELVEDAWDHAPKVDSQTALNPSSDIYKDGDWTWSENTPATTNTRMNAPVAENSLLKTTNSSVDDMLDKELDTPENKARVMRITKETKQSAKPDDGWTMAGSKKAAVKDETPQQVAQQVEQEQTKKQRQNAKKQQAKNDSKTQNENERQERLRQHRQTNGAGAKPSGRNPWEVLASKGDSDLIWD</sequence>